<evidence type="ECO:0000313" key="2">
    <source>
        <dbReference type="Proteomes" id="UP000796761"/>
    </source>
</evidence>
<dbReference type="EMBL" id="SWJQ01001213">
    <property type="protein sequence ID" value="TRZ08902.1"/>
    <property type="molecule type" value="Genomic_DNA"/>
</dbReference>
<gene>
    <name evidence="1" type="ORF">HGM15179_018206</name>
</gene>
<comment type="caution">
    <text evidence="1">The sequence shown here is derived from an EMBL/GenBank/DDBJ whole genome shotgun (WGS) entry which is preliminary data.</text>
</comment>
<sequence>MSSVNESAVKTRSTHWTIIEVELPGKSRDVVDLTGLDSKFFVIDDTAHTPVEIEIVPMTTKGSIPKFSLLVRWPQPPFYLAKGKIIAQAIPIPAEVPVNGKTPDVY</sequence>
<protein>
    <submittedName>
        <fullName evidence="1">Uncharacterized protein</fullName>
    </submittedName>
</protein>
<proteinExistence type="predicted"/>
<dbReference type="AlphaFoldDB" id="A0A8K1FZH4"/>
<name>A0A8K1FZH4_9PASS</name>
<dbReference type="Proteomes" id="UP000796761">
    <property type="component" value="Unassembled WGS sequence"/>
</dbReference>
<accession>A0A8K1FZH4</accession>
<keyword evidence="2" id="KW-1185">Reference proteome</keyword>
<evidence type="ECO:0000313" key="1">
    <source>
        <dbReference type="EMBL" id="TRZ08902.1"/>
    </source>
</evidence>
<reference evidence="1" key="1">
    <citation type="submission" date="2019-04" db="EMBL/GenBank/DDBJ databases">
        <title>Genome assembly of Zosterops borbonicus 15179.</title>
        <authorList>
            <person name="Leroy T."/>
            <person name="Anselmetti Y."/>
            <person name="Tilak M.-K."/>
            <person name="Nabholz B."/>
        </authorList>
    </citation>
    <scope>NUCLEOTIDE SEQUENCE</scope>
    <source>
        <strain evidence="1">HGM_15179</strain>
        <tissue evidence="1">Muscle</tissue>
    </source>
</reference>
<organism evidence="1 2">
    <name type="scientific">Zosterops borbonicus</name>
    <dbReference type="NCBI Taxonomy" id="364589"/>
    <lineage>
        <taxon>Eukaryota</taxon>
        <taxon>Metazoa</taxon>
        <taxon>Chordata</taxon>
        <taxon>Craniata</taxon>
        <taxon>Vertebrata</taxon>
        <taxon>Euteleostomi</taxon>
        <taxon>Archelosauria</taxon>
        <taxon>Archosauria</taxon>
        <taxon>Dinosauria</taxon>
        <taxon>Saurischia</taxon>
        <taxon>Theropoda</taxon>
        <taxon>Coelurosauria</taxon>
        <taxon>Aves</taxon>
        <taxon>Neognathae</taxon>
        <taxon>Neoaves</taxon>
        <taxon>Telluraves</taxon>
        <taxon>Australaves</taxon>
        <taxon>Passeriformes</taxon>
        <taxon>Sylvioidea</taxon>
        <taxon>Zosteropidae</taxon>
        <taxon>Zosterops</taxon>
    </lineage>
</organism>